<dbReference type="HOGENOM" id="CLU_1412179_0_0_1"/>
<name>A0A0D9XHY1_9ORYZ</name>
<evidence type="ECO:0000313" key="3">
    <source>
        <dbReference type="Proteomes" id="UP000032180"/>
    </source>
</evidence>
<feature type="compositionally biased region" description="Basic residues" evidence="1">
    <location>
        <begin position="65"/>
        <end position="74"/>
    </location>
</feature>
<dbReference type="AlphaFoldDB" id="A0A0D9XHY1"/>
<accession>A0A0D9XHY1</accession>
<dbReference type="EnsemblPlants" id="LPERR10G02240.2">
    <property type="protein sequence ID" value="LPERR10G02240.2"/>
    <property type="gene ID" value="LPERR10G02240"/>
</dbReference>
<evidence type="ECO:0000313" key="2">
    <source>
        <dbReference type="EnsemblPlants" id="LPERR10G02240.2"/>
    </source>
</evidence>
<dbReference type="Proteomes" id="UP000032180">
    <property type="component" value="Chromosome 10"/>
</dbReference>
<proteinExistence type="predicted"/>
<reference evidence="3" key="2">
    <citation type="submission" date="2013-12" db="EMBL/GenBank/DDBJ databases">
        <authorList>
            <person name="Yu Y."/>
            <person name="Lee S."/>
            <person name="de Baynast K."/>
            <person name="Wissotski M."/>
            <person name="Liu L."/>
            <person name="Talag J."/>
            <person name="Goicoechea J."/>
            <person name="Angelova A."/>
            <person name="Jetty R."/>
            <person name="Kudrna D."/>
            <person name="Golser W."/>
            <person name="Rivera L."/>
            <person name="Zhang J."/>
            <person name="Wing R."/>
        </authorList>
    </citation>
    <scope>NUCLEOTIDE SEQUENCE</scope>
</reference>
<dbReference type="Gramene" id="LPERR10G02240.2">
    <property type="protein sequence ID" value="LPERR10G02240.2"/>
    <property type="gene ID" value="LPERR10G02240"/>
</dbReference>
<reference evidence="2" key="3">
    <citation type="submission" date="2015-04" db="UniProtKB">
        <authorList>
            <consortium name="EnsemblPlants"/>
        </authorList>
    </citation>
    <scope>IDENTIFICATION</scope>
</reference>
<reference evidence="2 3" key="1">
    <citation type="submission" date="2012-08" db="EMBL/GenBank/DDBJ databases">
        <title>Oryza genome evolution.</title>
        <authorList>
            <person name="Wing R.A."/>
        </authorList>
    </citation>
    <scope>NUCLEOTIDE SEQUENCE</scope>
</reference>
<sequence length="193" mass="22147">RAAVVDKRSGRPAEYKTAGVCFRSEWERTGCWTFVLWRPTSRDLIASVHDHPSFHQFPRRCRRRARTRQCRHHATPPPTPPTTYPRGSGAAAYHRSDRLLPPPSKPSTRRSPSSPTPSPNLIYSTWLEFAGEDEDASRGTAVTKTYDAWRRSALSVRRSYYDAHQSTNRTQSSSFHVQLPIFTRNQPEPQRCL</sequence>
<organism evidence="2 3">
    <name type="scientific">Leersia perrieri</name>
    <dbReference type="NCBI Taxonomy" id="77586"/>
    <lineage>
        <taxon>Eukaryota</taxon>
        <taxon>Viridiplantae</taxon>
        <taxon>Streptophyta</taxon>
        <taxon>Embryophyta</taxon>
        <taxon>Tracheophyta</taxon>
        <taxon>Spermatophyta</taxon>
        <taxon>Magnoliopsida</taxon>
        <taxon>Liliopsida</taxon>
        <taxon>Poales</taxon>
        <taxon>Poaceae</taxon>
        <taxon>BOP clade</taxon>
        <taxon>Oryzoideae</taxon>
        <taxon>Oryzeae</taxon>
        <taxon>Oryzinae</taxon>
        <taxon>Leersia</taxon>
    </lineage>
</organism>
<feature type="region of interest" description="Disordered" evidence="1">
    <location>
        <begin position="65"/>
        <end position="120"/>
    </location>
</feature>
<keyword evidence="3" id="KW-1185">Reference proteome</keyword>
<protein>
    <submittedName>
        <fullName evidence="2">Uncharacterized protein</fullName>
    </submittedName>
</protein>
<evidence type="ECO:0000256" key="1">
    <source>
        <dbReference type="SAM" id="MobiDB-lite"/>
    </source>
</evidence>